<evidence type="ECO:0000313" key="14">
    <source>
        <dbReference type="Proteomes" id="UP000223828"/>
    </source>
</evidence>
<dbReference type="Gene3D" id="1.20.1720.10">
    <property type="entry name" value="Multidrug resistance protein D"/>
    <property type="match status" value="1"/>
</dbReference>
<dbReference type="PANTHER" id="PTHR42718:SF9">
    <property type="entry name" value="MAJOR FACILITATOR SUPERFAMILY MULTIDRUG TRANSPORTER MFSC"/>
    <property type="match status" value="1"/>
</dbReference>
<dbReference type="GO" id="GO:0046677">
    <property type="term" value="P:response to antibiotic"/>
    <property type="evidence" value="ECO:0007669"/>
    <property type="project" value="UniProtKB-KW"/>
</dbReference>
<dbReference type="GO" id="GO:0005886">
    <property type="term" value="C:plasma membrane"/>
    <property type="evidence" value="ECO:0007669"/>
    <property type="project" value="UniProtKB-SubCell"/>
</dbReference>
<feature type="transmembrane region" description="Helical" evidence="10">
    <location>
        <begin position="401"/>
        <end position="424"/>
    </location>
</feature>
<dbReference type="FunFam" id="1.20.1250.20:FF:000252">
    <property type="entry name" value="Quinolone resistance protein NorB"/>
    <property type="match status" value="1"/>
</dbReference>
<dbReference type="CDD" id="cd17321">
    <property type="entry name" value="MFS_MMR_MDR_like"/>
    <property type="match status" value="1"/>
</dbReference>
<evidence type="ECO:0000256" key="6">
    <source>
        <dbReference type="ARBA" id="ARBA00022989"/>
    </source>
</evidence>
<reference evidence="12" key="1">
    <citation type="journal article" date="2017" name="Appl. Environ. Microbiol.">
        <title>Staphylococcus edaphicus sp. nov., isolated in Antarctica, harbours mecC gene and genomic islands with suspected role in adaptation to extreme environment.</title>
        <authorList>
            <person name="Pantucek R."/>
            <person name="Sedlacek I."/>
            <person name="Indrakova A."/>
            <person name="Vrbovska V."/>
            <person name="Maslanova I."/>
            <person name="Kovarovic V."/>
            <person name="Svec P."/>
            <person name="Kralova S."/>
            <person name="Kristofova L."/>
            <person name="Keklakova J."/>
            <person name="Petras P."/>
            <person name="Doskar J."/>
        </authorList>
    </citation>
    <scope>NUCLEOTIDE SEQUENCE</scope>
    <source>
        <strain evidence="12">CCM 8730</strain>
    </source>
</reference>
<dbReference type="AlphaFoldDB" id="A0A2C6WQ28"/>
<dbReference type="EMBL" id="CP093217">
    <property type="protein sequence ID" value="UQW81999.1"/>
    <property type="molecule type" value="Genomic_DNA"/>
</dbReference>
<evidence type="ECO:0000256" key="5">
    <source>
        <dbReference type="ARBA" id="ARBA00022692"/>
    </source>
</evidence>
<protein>
    <recommendedName>
        <fullName evidence="9">Quinolone resistance protein NorB</fullName>
    </recommendedName>
</protein>
<evidence type="ECO:0000256" key="3">
    <source>
        <dbReference type="ARBA" id="ARBA00022448"/>
    </source>
</evidence>
<dbReference type="EMBL" id="MRZN01000010">
    <property type="protein sequence ID" value="PHK49567.1"/>
    <property type="molecule type" value="Genomic_DNA"/>
</dbReference>
<feature type="transmembrane region" description="Helical" evidence="10">
    <location>
        <begin position="137"/>
        <end position="157"/>
    </location>
</feature>
<feature type="transmembrane region" description="Helical" evidence="10">
    <location>
        <begin position="204"/>
        <end position="221"/>
    </location>
</feature>
<evidence type="ECO:0000256" key="7">
    <source>
        <dbReference type="ARBA" id="ARBA00023136"/>
    </source>
</evidence>
<evidence type="ECO:0000256" key="9">
    <source>
        <dbReference type="ARBA" id="ARBA00040594"/>
    </source>
</evidence>
<dbReference type="OrthoDB" id="2412976at2"/>
<feature type="transmembrane region" description="Helical" evidence="10">
    <location>
        <begin position="227"/>
        <end position="251"/>
    </location>
</feature>
<dbReference type="InterPro" id="IPR020846">
    <property type="entry name" value="MFS_dom"/>
</dbReference>
<evidence type="ECO:0000256" key="10">
    <source>
        <dbReference type="SAM" id="Phobius"/>
    </source>
</evidence>
<evidence type="ECO:0000313" key="12">
    <source>
        <dbReference type="EMBL" id="PHK49567.1"/>
    </source>
</evidence>
<name>A0A2C6WQ28_9STAP</name>
<dbReference type="Proteomes" id="UP000223828">
    <property type="component" value="Unassembled WGS sequence"/>
</dbReference>
<dbReference type="Proteomes" id="UP001056588">
    <property type="component" value="Chromosome"/>
</dbReference>
<keyword evidence="7 10" id="KW-0472">Membrane</keyword>
<dbReference type="GO" id="GO:0022857">
    <property type="term" value="F:transmembrane transporter activity"/>
    <property type="evidence" value="ECO:0007669"/>
    <property type="project" value="InterPro"/>
</dbReference>
<evidence type="ECO:0000256" key="2">
    <source>
        <dbReference type="ARBA" id="ARBA00007520"/>
    </source>
</evidence>
<dbReference type="PANTHER" id="PTHR42718">
    <property type="entry name" value="MAJOR FACILITATOR SUPERFAMILY MULTIDRUG TRANSPORTER MFSC"/>
    <property type="match status" value="1"/>
</dbReference>
<feature type="transmembrane region" description="Helical" evidence="10">
    <location>
        <begin position="430"/>
        <end position="456"/>
    </location>
</feature>
<feature type="transmembrane region" description="Helical" evidence="10">
    <location>
        <begin position="335"/>
        <end position="354"/>
    </location>
</feature>
<keyword evidence="6 10" id="KW-1133">Transmembrane helix</keyword>
<keyword evidence="3" id="KW-0813">Transport</keyword>
<evidence type="ECO:0000313" key="15">
    <source>
        <dbReference type="Proteomes" id="UP001056588"/>
    </source>
</evidence>
<gene>
    <name evidence="12" type="ORF">BTJ66_07340</name>
    <name evidence="13" type="ORF">MNY58_02505</name>
</gene>
<organism evidence="12 14">
    <name type="scientific">Staphylococcus edaphicus</name>
    <dbReference type="NCBI Taxonomy" id="1955013"/>
    <lineage>
        <taxon>Bacteria</taxon>
        <taxon>Bacillati</taxon>
        <taxon>Bacillota</taxon>
        <taxon>Bacilli</taxon>
        <taxon>Bacillales</taxon>
        <taxon>Staphylococcaceae</taxon>
        <taxon>Staphylococcus</taxon>
    </lineage>
</organism>
<dbReference type="Gene3D" id="1.20.1250.20">
    <property type="entry name" value="MFS general substrate transporter like domains"/>
    <property type="match status" value="1"/>
</dbReference>
<reference evidence="14" key="2">
    <citation type="submission" date="2017-10" db="EMBL/GenBank/DDBJ databases">
        <title>Staphylococcus edaphicus sp. nov., isolated in Antarctica, harbouring mecC gene and genomic islands essential in adaptation to extreme environment.</title>
        <authorList>
            <person name="Pantucek R."/>
            <person name="Sedlacek I."/>
            <person name="Indrakova A."/>
            <person name="Vrbovska V."/>
            <person name="Maslanova I."/>
            <person name="Kovarovic V."/>
            <person name="Svec P."/>
            <person name="Kralova S."/>
            <person name="Kristofova L."/>
            <person name="Keklakova J."/>
            <person name="Petras P."/>
            <person name="Doskar J."/>
        </authorList>
    </citation>
    <scope>NUCLEOTIDE SEQUENCE [LARGE SCALE GENOMIC DNA]</scope>
    <source>
        <strain evidence="14">CCM 5085</strain>
    </source>
</reference>
<feature type="domain" description="Major facilitator superfamily (MFS) profile" evidence="11">
    <location>
        <begin position="13"/>
        <end position="460"/>
    </location>
</feature>
<feature type="transmembrane region" description="Helical" evidence="10">
    <location>
        <begin position="108"/>
        <end position="125"/>
    </location>
</feature>
<keyword evidence="8" id="KW-0046">Antibiotic resistance</keyword>
<keyword evidence="5 10" id="KW-0812">Transmembrane</keyword>
<dbReference type="InterPro" id="IPR011701">
    <property type="entry name" value="MFS"/>
</dbReference>
<feature type="transmembrane region" description="Helical" evidence="10">
    <location>
        <begin position="163"/>
        <end position="183"/>
    </location>
</feature>
<dbReference type="Pfam" id="PF07690">
    <property type="entry name" value="MFS_1"/>
    <property type="match status" value="1"/>
</dbReference>
<comment type="subcellular location">
    <subcellularLocation>
        <location evidence="1">Cell membrane</location>
        <topology evidence="1">Multi-pass membrane protein</topology>
    </subcellularLocation>
</comment>
<evidence type="ECO:0000256" key="1">
    <source>
        <dbReference type="ARBA" id="ARBA00004651"/>
    </source>
</evidence>
<dbReference type="InterPro" id="IPR036259">
    <property type="entry name" value="MFS_trans_sf"/>
</dbReference>
<feature type="transmembrane region" description="Helical" evidence="10">
    <location>
        <begin position="82"/>
        <end position="102"/>
    </location>
</feature>
<feature type="transmembrane region" description="Helical" evidence="10">
    <location>
        <begin position="48"/>
        <end position="70"/>
    </location>
</feature>
<comment type="similarity">
    <text evidence="2">Belongs to the major facilitator superfamily. TCR/Tet family.</text>
</comment>
<feature type="transmembrane region" description="Helical" evidence="10">
    <location>
        <begin position="306"/>
        <end position="323"/>
    </location>
</feature>
<dbReference type="FunFam" id="1.20.1720.10:FF:000015">
    <property type="entry name" value="Quinolone resistance protein NorB"/>
    <property type="match status" value="1"/>
</dbReference>
<evidence type="ECO:0000256" key="4">
    <source>
        <dbReference type="ARBA" id="ARBA00022475"/>
    </source>
</evidence>
<evidence type="ECO:0000259" key="11">
    <source>
        <dbReference type="PROSITE" id="PS50850"/>
    </source>
</evidence>
<feature type="transmembrane region" description="Helical" evidence="10">
    <location>
        <begin position="272"/>
        <end position="294"/>
    </location>
</feature>
<keyword evidence="15" id="KW-1185">Reference proteome</keyword>
<accession>A0A2C6WQ28</accession>
<feature type="transmembrane region" description="Helical" evidence="10">
    <location>
        <begin position="360"/>
        <end position="380"/>
    </location>
</feature>
<evidence type="ECO:0000256" key="8">
    <source>
        <dbReference type="ARBA" id="ARBA00023251"/>
    </source>
</evidence>
<reference evidence="13" key="4">
    <citation type="submission" date="2022-03" db="EMBL/GenBank/DDBJ databases">
        <title>Complete Genome Sequence of Staphylococcus edaphicus strain CCM 8731.</title>
        <authorList>
            <person name="Rimmer C.O."/>
            <person name="Thomas J.C."/>
        </authorList>
    </citation>
    <scope>NUCLEOTIDE SEQUENCE</scope>
    <source>
        <strain evidence="13">CCM 8731</strain>
    </source>
</reference>
<feature type="transmembrane region" description="Helical" evidence="10">
    <location>
        <begin position="12"/>
        <end position="28"/>
    </location>
</feature>
<dbReference type="PROSITE" id="PS50850">
    <property type="entry name" value="MFS"/>
    <property type="match status" value="1"/>
</dbReference>
<dbReference type="RefSeq" id="WP_099090319.1">
    <property type="nucleotide sequence ID" value="NZ_CP093217.1"/>
</dbReference>
<evidence type="ECO:0000313" key="13">
    <source>
        <dbReference type="EMBL" id="UQW81999.1"/>
    </source>
</evidence>
<sequence length="463" mass="49835">MASSQSFEGDNRLLFGIFLGVITFWLFAQSLVNIVPDLQSSFDTNYGTINVAVSLTALLCGLFVVGTGGLADRYGRVKMTYIGLLLSIVGSLLIIIPGFIPLLVVGRAIQGLSAACIMPSTLAIINEYYIGSRRQRALSYWSIGSWGGTGICSLFGGVMSTFIGWRSIFIISIIVALIAMYLMKHVPETKAVQTKEMKRAKFDVLGLVILIIAMLSVNLIITQASNYGLFSPIILTLMLVFIIAMIGFLYYEIKTKNPLIDFRIFKNKGYTGATVSNFLLNAVAGTLIVANTYFQSGLHFTSFQSGAMTITYLVAVLVMIRVGEKILQSIGPKRPMLIGAGLNAIGIIFISLTFLPTPLYIVMCILGYLIYGVGLGMYATPSTDTAVTTAPEDKVGVASGVYKMASSLGNSFGVALSGTIFTVMTTTANIHVGAMFGLLFNAALAIIAFIAVLWLVPKSQFNN</sequence>
<reference evidence="12" key="3">
    <citation type="submission" date="2017-10" db="EMBL/GenBank/DDBJ databases">
        <authorList>
            <person name="Vrbovska V."/>
            <person name="Kovarovic V."/>
            <person name="Indrakova A."/>
        </authorList>
    </citation>
    <scope>NUCLEOTIDE SEQUENCE</scope>
    <source>
        <strain evidence="12">CCM 8730</strain>
    </source>
</reference>
<keyword evidence="4" id="KW-1003">Cell membrane</keyword>
<proteinExistence type="inferred from homology"/>
<dbReference type="SUPFAM" id="SSF103473">
    <property type="entry name" value="MFS general substrate transporter"/>
    <property type="match status" value="1"/>
</dbReference>